<dbReference type="GO" id="GO:0042802">
    <property type="term" value="F:identical protein binding"/>
    <property type="evidence" value="ECO:0007669"/>
    <property type="project" value="TreeGrafter"/>
</dbReference>
<dbReference type="PANTHER" id="PTHR11986:SF79">
    <property type="entry name" value="ACETYLORNITHINE AMINOTRANSFERASE, MITOCHONDRIAL"/>
    <property type="match status" value="1"/>
</dbReference>
<dbReference type="Gene3D" id="3.40.640.10">
    <property type="entry name" value="Type I PLP-dependent aspartate aminotransferase-like (Major domain)"/>
    <property type="match status" value="1"/>
</dbReference>
<feature type="non-terminal residue" evidence="5">
    <location>
        <position position="1"/>
    </location>
</feature>
<dbReference type="GO" id="GO:0008483">
    <property type="term" value="F:transaminase activity"/>
    <property type="evidence" value="ECO:0007669"/>
    <property type="project" value="UniProtKB-KW"/>
</dbReference>
<dbReference type="Pfam" id="PF00202">
    <property type="entry name" value="Aminotran_3"/>
    <property type="match status" value="1"/>
</dbReference>
<dbReference type="GO" id="GO:0030170">
    <property type="term" value="F:pyridoxal phosphate binding"/>
    <property type="evidence" value="ECO:0007669"/>
    <property type="project" value="InterPro"/>
</dbReference>
<dbReference type="PANTHER" id="PTHR11986">
    <property type="entry name" value="AMINOTRANSFERASE CLASS III"/>
    <property type="match status" value="1"/>
</dbReference>
<proteinExistence type="predicted"/>
<evidence type="ECO:0000313" key="5">
    <source>
        <dbReference type="EMBL" id="SVD81161.1"/>
    </source>
</evidence>
<keyword evidence="3" id="KW-0808">Transferase</keyword>
<accession>A0A382YE31</accession>
<reference evidence="5" key="1">
    <citation type="submission" date="2018-05" db="EMBL/GenBank/DDBJ databases">
        <authorList>
            <person name="Lanie J.A."/>
            <person name="Ng W.-L."/>
            <person name="Kazmierczak K.M."/>
            <person name="Andrzejewski T.M."/>
            <person name="Davidsen T.M."/>
            <person name="Wayne K.J."/>
            <person name="Tettelin H."/>
            <person name="Glass J.I."/>
            <person name="Rusch D."/>
            <person name="Podicherti R."/>
            <person name="Tsui H.-C.T."/>
            <person name="Winkler M.E."/>
        </authorList>
    </citation>
    <scope>NUCLEOTIDE SEQUENCE</scope>
</reference>
<dbReference type="InterPro" id="IPR015422">
    <property type="entry name" value="PyrdxlP-dep_Trfase_small"/>
</dbReference>
<sequence>GLGRTGQPFYSAALGLQPDLMSLGKAMGAGVPIGAALLSQRVAETIAPGDHGSTYGGNLLACRAALVFLDALENGLLARVSKAGDRLENGLRNLARSHAVIGDIRGTGLMWGIDIKPAVSEQIVTAALERGLIINCTAGSVVRLLPPLTITDAEIDEGLAKFGATIEDLT</sequence>
<keyword evidence="4" id="KW-0663">Pyridoxal phosphate</keyword>
<dbReference type="EMBL" id="UINC01174836">
    <property type="protein sequence ID" value="SVD81161.1"/>
    <property type="molecule type" value="Genomic_DNA"/>
</dbReference>
<dbReference type="InterPro" id="IPR050103">
    <property type="entry name" value="Class-III_PLP-dep_AT"/>
</dbReference>
<name>A0A382YE31_9ZZZZ</name>
<dbReference type="AlphaFoldDB" id="A0A382YE31"/>
<organism evidence="5">
    <name type="scientific">marine metagenome</name>
    <dbReference type="NCBI Taxonomy" id="408172"/>
    <lineage>
        <taxon>unclassified sequences</taxon>
        <taxon>metagenomes</taxon>
        <taxon>ecological metagenomes</taxon>
    </lineage>
</organism>
<evidence type="ECO:0000256" key="4">
    <source>
        <dbReference type="ARBA" id="ARBA00022898"/>
    </source>
</evidence>
<dbReference type="Gene3D" id="3.90.1150.10">
    <property type="entry name" value="Aspartate Aminotransferase, domain 1"/>
    <property type="match status" value="1"/>
</dbReference>
<evidence type="ECO:0000256" key="1">
    <source>
        <dbReference type="ARBA" id="ARBA00001933"/>
    </source>
</evidence>
<keyword evidence="2" id="KW-0032">Aminotransferase</keyword>
<evidence type="ECO:0008006" key="6">
    <source>
        <dbReference type="Google" id="ProtNLM"/>
    </source>
</evidence>
<evidence type="ECO:0000256" key="3">
    <source>
        <dbReference type="ARBA" id="ARBA00022679"/>
    </source>
</evidence>
<dbReference type="SUPFAM" id="SSF53383">
    <property type="entry name" value="PLP-dependent transferases"/>
    <property type="match status" value="1"/>
</dbReference>
<dbReference type="InterPro" id="IPR005814">
    <property type="entry name" value="Aminotrans_3"/>
</dbReference>
<gene>
    <name evidence="5" type="ORF">METZ01_LOCUS434015</name>
</gene>
<comment type="cofactor">
    <cofactor evidence="1">
        <name>pyridoxal 5'-phosphate</name>
        <dbReference type="ChEBI" id="CHEBI:597326"/>
    </cofactor>
</comment>
<evidence type="ECO:0000256" key="2">
    <source>
        <dbReference type="ARBA" id="ARBA00022576"/>
    </source>
</evidence>
<dbReference type="InterPro" id="IPR015421">
    <property type="entry name" value="PyrdxlP-dep_Trfase_major"/>
</dbReference>
<protein>
    <recommendedName>
        <fullName evidence="6">Aminotransferase class III-fold pyridoxal phosphate-dependent enzyme</fullName>
    </recommendedName>
</protein>
<dbReference type="InterPro" id="IPR015424">
    <property type="entry name" value="PyrdxlP-dep_Trfase"/>
</dbReference>